<keyword evidence="6" id="KW-1185">Reference proteome</keyword>
<dbReference type="EMBL" id="BOVJ01000063">
    <property type="protein sequence ID" value="GIQ63453.1"/>
    <property type="molecule type" value="Genomic_DNA"/>
</dbReference>
<evidence type="ECO:0000313" key="5">
    <source>
        <dbReference type="EMBL" id="GIQ63453.1"/>
    </source>
</evidence>
<dbReference type="InterPro" id="IPR032524">
    <property type="entry name" value="ABC_tran_C"/>
</dbReference>
<proteinExistence type="predicted"/>
<keyword evidence="2" id="KW-0067">ATP-binding</keyword>
<dbReference type="Pfam" id="PF16326">
    <property type="entry name" value="ABC_tran_CTD"/>
    <property type="match status" value="1"/>
</dbReference>
<dbReference type="SUPFAM" id="SSF46966">
    <property type="entry name" value="Spectrin repeat"/>
    <property type="match status" value="1"/>
</dbReference>
<dbReference type="Gene3D" id="1.10.287.380">
    <property type="entry name" value="Valyl-tRNA synthetase, C-terminal domain"/>
    <property type="match status" value="1"/>
</dbReference>
<dbReference type="InterPro" id="IPR037118">
    <property type="entry name" value="Val-tRNA_synth_C_sf"/>
</dbReference>
<gene>
    <name evidence="5" type="ORF">PACILC2_20210</name>
</gene>
<name>A0ABQ4N5I5_9BACL</name>
<comment type="caution">
    <text evidence="5">The sequence shown here is derived from an EMBL/GenBank/DDBJ whole genome shotgun (WGS) entry which is preliminary data.</text>
</comment>
<feature type="domain" description="ABC transporter Uup C-terminal" evidence="4">
    <location>
        <begin position="1"/>
        <end position="66"/>
    </location>
</feature>
<sequence length="81" mass="9511">MSYKEQQEFERIDGWIAEAEEKLRLVNEAMEEAGSDAVRLQELLREQNELEARLDALIERWTYLNELAERIAAGETAEQNR</sequence>
<evidence type="ECO:0000256" key="3">
    <source>
        <dbReference type="SAM" id="Coils"/>
    </source>
</evidence>
<reference evidence="5 6" key="1">
    <citation type="submission" date="2021-04" db="EMBL/GenBank/DDBJ databases">
        <title>Draft genome sequence of Paenibacillus cisolokensis, LC2-13A.</title>
        <authorList>
            <person name="Uke A."/>
            <person name="Chhe C."/>
            <person name="Baramee S."/>
            <person name="Kosugi A."/>
        </authorList>
    </citation>
    <scope>NUCLEOTIDE SEQUENCE [LARGE SCALE GENOMIC DNA]</scope>
    <source>
        <strain evidence="5 6">LC2-13A</strain>
    </source>
</reference>
<evidence type="ECO:0000256" key="2">
    <source>
        <dbReference type="ARBA" id="ARBA00022840"/>
    </source>
</evidence>
<evidence type="ECO:0000256" key="1">
    <source>
        <dbReference type="ARBA" id="ARBA00022741"/>
    </source>
</evidence>
<evidence type="ECO:0000259" key="4">
    <source>
        <dbReference type="Pfam" id="PF16326"/>
    </source>
</evidence>
<accession>A0ABQ4N5I5</accession>
<protein>
    <recommendedName>
        <fullName evidence="4">ABC transporter Uup C-terminal domain-containing protein</fullName>
    </recommendedName>
</protein>
<keyword evidence="3" id="KW-0175">Coiled coil</keyword>
<organism evidence="5 6">
    <name type="scientific">Paenibacillus cisolokensis</name>
    <dbReference type="NCBI Taxonomy" id="1658519"/>
    <lineage>
        <taxon>Bacteria</taxon>
        <taxon>Bacillati</taxon>
        <taxon>Bacillota</taxon>
        <taxon>Bacilli</taxon>
        <taxon>Bacillales</taxon>
        <taxon>Paenibacillaceae</taxon>
        <taxon>Paenibacillus</taxon>
    </lineage>
</organism>
<evidence type="ECO:0000313" key="6">
    <source>
        <dbReference type="Proteomes" id="UP000680304"/>
    </source>
</evidence>
<keyword evidence="1" id="KW-0547">Nucleotide-binding</keyword>
<feature type="coiled-coil region" evidence="3">
    <location>
        <begin position="16"/>
        <end position="60"/>
    </location>
</feature>
<dbReference type="Proteomes" id="UP000680304">
    <property type="component" value="Unassembled WGS sequence"/>
</dbReference>